<dbReference type="AlphaFoldDB" id="A0A498R5I0"/>
<comment type="similarity">
    <text evidence="1">Belongs to the RpoE family.</text>
</comment>
<dbReference type="InterPro" id="IPR029757">
    <property type="entry name" value="RpoE"/>
</dbReference>
<dbReference type="GO" id="GO:0000428">
    <property type="term" value="C:DNA-directed RNA polymerase complex"/>
    <property type="evidence" value="ECO:0007669"/>
    <property type="project" value="UniProtKB-KW"/>
</dbReference>
<reference evidence="8 9" key="1">
    <citation type="submission" date="2018-06" db="EMBL/GenBank/DDBJ databases">
        <authorList>
            <person name="Strepis N."/>
        </authorList>
    </citation>
    <scope>NUCLEOTIDE SEQUENCE [LARGE SCALE GENOMIC DNA]</scope>
    <source>
        <strain evidence="8">LUCI</strain>
    </source>
</reference>
<feature type="domain" description="HTH HARE-type" evidence="7">
    <location>
        <begin position="8"/>
        <end position="75"/>
    </location>
</feature>
<dbReference type="PROSITE" id="PS51913">
    <property type="entry name" value="HTH_HARE"/>
    <property type="match status" value="1"/>
</dbReference>
<dbReference type="GO" id="GO:0016779">
    <property type="term" value="F:nucleotidyltransferase activity"/>
    <property type="evidence" value="ECO:0007669"/>
    <property type="project" value="UniProtKB-KW"/>
</dbReference>
<keyword evidence="2 8" id="KW-0240">DNA-directed RNA polymerase</keyword>
<keyword evidence="5" id="KW-0804">Transcription</keyword>
<dbReference type="OrthoDB" id="401223at2"/>
<evidence type="ECO:0000256" key="1">
    <source>
        <dbReference type="ARBA" id="ARBA00009828"/>
    </source>
</evidence>
<dbReference type="Proteomes" id="UP000277811">
    <property type="component" value="Unassembled WGS sequence"/>
</dbReference>
<proteinExistence type="inferred from homology"/>
<accession>A0A498R5I0</accession>
<dbReference type="GO" id="GO:0006351">
    <property type="term" value="P:DNA-templated transcription"/>
    <property type="evidence" value="ECO:0007669"/>
    <property type="project" value="InterPro"/>
</dbReference>
<dbReference type="RefSeq" id="WP_122627377.1">
    <property type="nucleotide sequence ID" value="NZ_UPPP01000063.1"/>
</dbReference>
<evidence type="ECO:0000256" key="4">
    <source>
        <dbReference type="ARBA" id="ARBA00022695"/>
    </source>
</evidence>
<evidence type="ECO:0000313" key="8">
    <source>
        <dbReference type="EMBL" id="VBB06365.1"/>
    </source>
</evidence>
<gene>
    <name evidence="8" type="ORF">LUCI_1596</name>
</gene>
<protein>
    <recommendedName>
        <fullName evidence="6">RNAP delta factor</fullName>
    </recommendedName>
</protein>
<evidence type="ECO:0000256" key="5">
    <source>
        <dbReference type="ARBA" id="ARBA00023163"/>
    </source>
</evidence>
<keyword evidence="9" id="KW-1185">Reference proteome</keyword>
<evidence type="ECO:0000256" key="2">
    <source>
        <dbReference type="ARBA" id="ARBA00022478"/>
    </source>
</evidence>
<dbReference type="InterPro" id="IPR007759">
    <property type="entry name" value="Asxl_HARE-HTH"/>
</dbReference>
<name>A0A498R5I0_9FIRM</name>
<keyword evidence="3" id="KW-0808">Transferase</keyword>
<evidence type="ECO:0000313" key="9">
    <source>
        <dbReference type="Proteomes" id="UP000277811"/>
    </source>
</evidence>
<dbReference type="GO" id="GO:0006355">
    <property type="term" value="P:regulation of DNA-templated transcription"/>
    <property type="evidence" value="ECO:0007669"/>
    <property type="project" value="InterPro"/>
</dbReference>
<dbReference type="NCBIfam" id="TIGR04567">
    <property type="entry name" value="RNAP_delt_lowGC"/>
    <property type="match status" value="1"/>
</dbReference>
<dbReference type="InterPro" id="IPR038087">
    <property type="entry name" value="RNAP_delta_N_dom_sf"/>
</dbReference>
<evidence type="ECO:0000256" key="3">
    <source>
        <dbReference type="ARBA" id="ARBA00022679"/>
    </source>
</evidence>
<dbReference type="Pfam" id="PF05066">
    <property type="entry name" value="HARE-HTH"/>
    <property type="match status" value="1"/>
</dbReference>
<organism evidence="8 9">
    <name type="scientific">Lucifera butyrica</name>
    <dbReference type="NCBI Taxonomy" id="1351585"/>
    <lineage>
        <taxon>Bacteria</taxon>
        <taxon>Bacillati</taxon>
        <taxon>Bacillota</taxon>
        <taxon>Negativicutes</taxon>
        <taxon>Veillonellales</taxon>
        <taxon>Veillonellaceae</taxon>
        <taxon>Lucifera</taxon>
    </lineage>
</organism>
<keyword evidence="4" id="KW-0548">Nucleotidyltransferase</keyword>
<evidence type="ECO:0000256" key="6">
    <source>
        <dbReference type="ARBA" id="ARBA00031937"/>
    </source>
</evidence>
<dbReference type="EMBL" id="UPPP01000063">
    <property type="protein sequence ID" value="VBB06365.1"/>
    <property type="molecule type" value="Genomic_DNA"/>
</dbReference>
<dbReference type="Gene3D" id="1.10.10.1250">
    <property type="entry name" value="RNA polymerase, subunit delta, N-terminal domain"/>
    <property type="match status" value="1"/>
</dbReference>
<evidence type="ECO:0000259" key="7">
    <source>
        <dbReference type="PROSITE" id="PS51913"/>
    </source>
</evidence>
<sequence length="120" mass="14007">MADRTRLQSEVDLAYKILQQTGHSLYFRELISQVLNSKQEKVYSMAHAIAEVHTQINMDSRFMHMGKGMWGLTEWMPQRGVRYMEETAATTSDSHRRREKLLAEIQQDYAATAMEAEEHE</sequence>